<reference evidence="2 3" key="1">
    <citation type="journal article" date="2016" name="Proc. Natl. Acad. Sci. U.S.A.">
        <title>Comparative genomics of biotechnologically important yeasts.</title>
        <authorList>
            <person name="Riley R."/>
            <person name="Haridas S."/>
            <person name="Wolfe K.H."/>
            <person name="Lopes M.R."/>
            <person name="Hittinger C.T."/>
            <person name="Goeker M."/>
            <person name="Salamov A.A."/>
            <person name="Wisecaver J.H."/>
            <person name="Long T.M."/>
            <person name="Calvey C.H."/>
            <person name="Aerts A.L."/>
            <person name="Barry K.W."/>
            <person name="Choi C."/>
            <person name="Clum A."/>
            <person name="Coughlan A.Y."/>
            <person name="Deshpande S."/>
            <person name="Douglass A.P."/>
            <person name="Hanson S.J."/>
            <person name="Klenk H.-P."/>
            <person name="LaButti K.M."/>
            <person name="Lapidus A."/>
            <person name="Lindquist E.A."/>
            <person name="Lipzen A.M."/>
            <person name="Meier-Kolthoff J.P."/>
            <person name="Ohm R.A."/>
            <person name="Otillar R.P."/>
            <person name="Pangilinan J.L."/>
            <person name="Peng Y."/>
            <person name="Rokas A."/>
            <person name="Rosa C.A."/>
            <person name="Scheuner C."/>
            <person name="Sibirny A.A."/>
            <person name="Slot J.C."/>
            <person name="Stielow J.B."/>
            <person name="Sun H."/>
            <person name="Kurtzman C.P."/>
            <person name="Blackwell M."/>
            <person name="Grigoriev I.V."/>
            <person name="Jeffries T.W."/>
        </authorList>
    </citation>
    <scope>NUCLEOTIDE SEQUENCE [LARGE SCALE GENOMIC DNA]</scope>
    <source>
        <strain evidence="3">ATCC 18201 / CBS 1600 / BCRC 20928 / JCM 3617 / NBRC 0987 / NRRL Y-1542</strain>
    </source>
</reference>
<dbReference type="GO" id="GO:0031417">
    <property type="term" value="C:NatC complex"/>
    <property type="evidence" value="ECO:0007669"/>
    <property type="project" value="InterPro"/>
</dbReference>
<dbReference type="SMART" id="SM00651">
    <property type="entry name" value="Sm"/>
    <property type="match status" value="1"/>
</dbReference>
<gene>
    <name evidence="2" type="ORF">CYBJADRAFT_167486</name>
</gene>
<name>A0A1E4S3W6_CYBJN</name>
<dbReference type="SUPFAM" id="SSF50182">
    <property type="entry name" value="Sm-like ribonucleoproteins"/>
    <property type="match status" value="1"/>
</dbReference>
<dbReference type="EMBL" id="KV453929">
    <property type="protein sequence ID" value="ODV74102.1"/>
    <property type="molecule type" value="Genomic_DNA"/>
</dbReference>
<feature type="domain" description="Sm" evidence="1">
    <location>
        <begin position="4"/>
        <end position="72"/>
    </location>
</feature>
<evidence type="ECO:0000313" key="3">
    <source>
        <dbReference type="Proteomes" id="UP000094389"/>
    </source>
</evidence>
<dbReference type="Pfam" id="PF01423">
    <property type="entry name" value="LSM"/>
    <property type="match status" value="1"/>
</dbReference>
<dbReference type="InterPro" id="IPR034110">
    <property type="entry name" value="LSMD1_Sm"/>
</dbReference>
<keyword evidence="3" id="KW-1185">Reference proteome</keyword>
<accession>A0A1E4S3W6</accession>
<dbReference type="CDD" id="cd06168">
    <property type="entry name" value="LSMD1"/>
    <property type="match status" value="1"/>
</dbReference>
<dbReference type="GeneID" id="30989324"/>
<evidence type="ECO:0000313" key="2">
    <source>
        <dbReference type="EMBL" id="ODV74102.1"/>
    </source>
</evidence>
<dbReference type="InterPro" id="IPR001163">
    <property type="entry name" value="Sm_dom_euk/arc"/>
</dbReference>
<dbReference type="RefSeq" id="XP_020071141.1">
    <property type="nucleotide sequence ID" value="XM_020214928.1"/>
</dbReference>
<sequence length="87" mass="9550">MESLEAVDFIGSELKITLNDGRILQGVLLALDSKPNLLINNCSETSIQRGHTNCRDLGLVSVPNDTIQSVEMKGEELDKAVKWKPAQ</sequence>
<dbReference type="OrthoDB" id="368909at2759"/>
<dbReference type="AlphaFoldDB" id="A0A1E4S3W6"/>
<dbReference type="STRING" id="983966.A0A1E4S3W6"/>
<evidence type="ECO:0000259" key="1">
    <source>
        <dbReference type="SMART" id="SM00651"/>
    </source>
</evidence>
<protein>
    <recommendedName>
        <fullName evidence="1">Sm domain-containing protein</fullName>
    </recommendedName>
</protein>
<dbReference type="Gene3D" id="2.30.30.100">
    <property type="match status" value="1"/>
</dbReference>
<proteinExistence type="predicted"/>
<dbReference type="InterPro" id="IPR010920">
    <property type="entry name" value="LSM_dom_sf"/>
</dbReference>
<dbReference type="OMA" id="ALDCHAN"/>
<organism evidence="2 3">
    <name type="scientific">Cyberlindnera jadinii (strain ATCC 18201 / CBS 1600 / BCRC 20928 / JCM 3617 / NBRC 0987 / NRRL Y-1542)</name>
    <name type="common">Torula yeast</name>
    <name type="synonym">Candida utilis</name>
    <dbReference type="NCBI Taxonomy" id="983966"/>
    <lineage>
        <taxon>Eukaryota</taxon>
        <taxon>Fungi</taxon>
        <taxon>Dikarya</taxon>
        <taxon>Ascomycota</taxon>
        <taxon>Saccharomycotina</taxon>
        <taxon>Saccharomycetes</taxon>
        <taxon>Phaffomycetales</taxon>
        <taxon>Phaffomycetaceae</taxon>
        <taxon>Cyberlindnera</taxon>
    </lineage>
</organism>
<dbReference type="Proteomes" id="UP000094389">
    <property type="component" value="Unassembled WGS sequence"/>
</dbReference>